<evidence type="ECO:0000259" key="1">
    <source>
        <dbReference type="Pfam" id="PF13480"/>
    </source>
</evidence>
<dbReference type="SUPFAM" id="SSF55729">
    <property type="entry name" value="Acyl-CoA N-acyltransferases (Nat)"/>
    <property type="match status" value="2"/>
</dbReference>
<gene>
    <name evidence="2" type="ORF">B7C51_22500</name>
</gene>
<dbReference type="InterPro" id="IPR038740">
    <property type="entry name" value="BioF2-like_GNAT_dom"/>
</dbReference>
<dbReference type="AlphaFoldDB" id="A0A1V0UXZ3"/>
<evidence type="ECO:0000313" key="3">
    <source>
        <dbReference type="Proteomes" id="UP000192727"/>
    </source>
</evidence>
<accession>A0A1V0UXZ3</accession>
<dbReference type="EMBL" id="CP020557">
    <property type="protein sequence ID" value="ARF70023.1"/>
    <property type="molecule type" value="Genomic_DNA"/>
</dbReference>
<feature type="domain" description="BioF2-like acetyltransferase" evidence="1">
    <location>
        <begin position="356"/>
        <end position="485"/>
    </location>
</feature>
<dbReference type="Gene3D" id="3.40.630.30">
    <property type="match status" value="2"/>
</dbReference>
<sequence length="532" mass="61572">MQPVHFEANVNKGGALLVINKKKVALFQYNEEFPPELPSFPTYLQATWMDNKVIEHYFFRQPERMELFLSFLKNSYIGVLLHTDSDWVSYAWMSRPGSDPPPHLPRTVLETGGYWIFFCRTNNGYQNQGNFKRALALLVRKAFEREEMPKVFADIQEDNDSSWKGTMAIGFKRIGSIYGLEATLFSKSVSLREKWRWGRRQVREHKYETDICQVHMESSLQHEVPDIQFAEGWIAYQEIKWGVKAARISITKKKGEIPSLHTVLYHDSKGRLFHPPMSFYVPIHFQSSPTQKKYRQHMQFLELAQPLVDLLQGSGFRHTIAFSPELLDIRPWQWAGFTTDIRYTFSVEFPYSMDKADKQVRNRVNKAVRHGYTFKRNPQFEHVAECLKATEKRQGFTHPLSLSDMKLALQLLGEESLRTYAVYSPTGEPVSAQLVLHKEGSRAYGWACGTKTEHASNGVFQLLEKETIDDLQKAGATGYDFAGANLQHVAMAKMGWGGSLVPYYTIEPYGVKSAAKWARNWWRFHTRSREVR</sequence>
<reference evidence="2 3" key="1">
    <citation type="submission" date="2017-03" db="EMBL/GenBank/DDBJ databases">
        <title>Paenibacillus larvae genome sequencing.</title>
        <authorList>
            <person name="Dingman D.W."/>
        </authorList>
    </citation>
    <scope>NUCLEOTIDE SEQUENCE [LARGE SCALE GENOMIC DNA]</scope>
    <source>
        <strain evidence="2 3">SAG 10367</strain>
    </source>
</reference>
<organism evidence="2 3">
    <name type="scientific">Paenibacillus larvae subsp. pulvifaciens</name>
    <dbReference type="NCBI Taxonomy" id="1477"/>
    <lineage>
        <taxon>Bacteria</taxon>
        <taxon>Bacillati</taxon>
        <taxon>Bacillota</taxon>
        <taxon>Bacilli</taxon>
        <taxon>Bacillales</taxon>
        <taxon>Paenibacillaceae</taxon>
        <taxon>Paenibacillus</taxon>
    </lineage>
</organism>
<dbReference type="Pfam" id="PF13480">
    <property type="entry name" value="Acetyltransf_6"/>
    <property type="match status" value="1"/>
</dbReference>
<name>A0A1V0UXZ3_9BACL</name>
<dbReference type="Proteomes" id="UP000192727">
    <property type="component" value="Chromosome"/>
</dbReference>
<protein>
    <recommendedName>
        <fullName evidence="1">BioF2-like acetyltransferase domain-containing protein</fullName>
    </recommendedName>
</protein>
<evidence type="ECO:0000313" key="2">
    <source>
        <dbReference type="EMBL" id="ARF70023.1"/>
    </source>
</evidence>
<dbReference type="InterPro" id="IPR016181">
    <property type="entry name" value="Acyl_CoA_acyltransferase"/>
</dbReference>
<proteinExistence type="predicted"/>